<dbReference type="Pfam" id="PF20703">
    <property type="entry name" value="nSTAND1"/>
    <property type="match status" value="1"/>
</dbReference>
<dbReference type="SUPFAM" id="SSF50494">
    <property type="entry name" value="Trypsin-like serine proteases"/>
    <property type="match status" value="1"/>
</dbReference>
<reference evidence="3 4" key="1">
    <citation type="submission" date="2024-10" db="EMBL/GenBank/DDBJ databases">
        <title>The Natural Products Discovery Center: Release of the First 8490 Sequenced Strains for Exploring Actinobacteria Biosynthetic Diversity.</title>
        <authorList>
            <person name="Kalkreuter E."/>
            <person name="Kautsar S.A."/>
            <person name="Yang D."/>
            <person name="Bader C.D."/>
            <person name="Teijaro C.N."/>
            <person name="Fluegel L."/>
            <person name="Davis C.M."/>
            <person name="Simpson J.R."/>
            <person name="Lauterbach L."/>
            <person name="Steele A.D."/>
            <person name="Gui C."/>
            <person name="Meng S."/>
            <person name="Li G."/>
            <person name="Viehrig K."/>
            <person name="Ye F."/>
            <person name="Su P."/>
            <person name="Kiefer A.F."/>
            <person name="Nichols A."/>
            <person name="Cepeda A.J."/>
            <person name="Yan W."/>
            <person name="Fan B."/>
            <person name="Jiang Y."/>
            <person name="Adhikari A."/>
            <person name="Zheng C.-J."/>
            <person name="Schuster L."/>
            <person name="Cowan T.M."/>
            <person name="Smanski M.J."/>
            <person name="Chevrette M.G."/>
            <person name="De Carvalho L.P.S."/>
            <person name="Shen B."/>
        </authorList>
    </citation>
    <scope>NUCLEOTIDE SEQUENCE [LARGE SCALE GENOMIC DNA]</scope>
    <source>
        <strain evidence="3 4">NPDC019377</strain>
    </source>
</reference>
<dbReference type="EMBL" id="JBIRYL010000001">
    <property type="protein sequence ID" value="MFI2229942.1"/>
    <property type="molecule type" value="Genomic_DNA"/>
</dbReference>
<dbReference type="RefSeq" id="WP_397061133.1">
    <property type="nucleotide sequence ID" value="NZ_JBIRYL010000001.1"/>
</dbReference>
<protein>
    <submittedName>
        <fullName evidence="3">Trypsin-like peptidase domain-containing protein</fullName>
    </submittedName>
</protein>
<gene>
    <name evidence="3" type="ORF">ACH49Z_08830</name>
</gene>
<dbReference type="InterPro" id="IPR009003">
    <property type="entry name" value="Peptidase_S1_PA"/>
</dbReference>
<accession>A0ABW7VTL9</accession>
<dbReference type="Gene3D" id="2.40.10.120">
    <property type="match status" value="1"/>
</dbReference>
<feature type="transmembrane region" description="Helical" evidence="1">
    <location>
        <begin position="637"/>
        <end position="654"/>
    </location>
</feature>
<dbReference type="Proteomes" id="UP001611494">
    <property type="component" value="Unassembled WGS sequence"/>
</dbReference>
<comment type="caution">
    <text evidence="3">The sequence shown here is derived from an EMBL/GenBank/DDBJ whole genome shotgun (WGS) entry which is preliminary data.</text>
</comment>
<proteinExistence type="predicted"/>
<evidence type="ECO:0000259" key="2">
    <source>
        <dbReference type="Pfam" id="PF20703"/>
    </source>
</evidence>
<sequence length="660" mass="70183">MFSRSGDVAGSGFVIGPGLVATCAHVIAEAVGADPRAPLTSPPPIRLDFPLARPGTQVTAQVRKWLPIDAGGGGDIAVLSVGEGGGGPGTTPPFWRADEPWGREFRVLGFPVEHGDGVWVAGEFRARQGIGWLQLQAAVGGQPITAGFSGAAVWDVGSAAVVGMAVATDRRRYTRTAFMIPIAEILGLDPTLLPNPYRGAEQFRERDAHLFHGRATDIDRVLTLLGRRSIVAVAGPSGTGKSSLVSAGVIPRLRKRGMSVVTFRLGGQPVGGGAVGSGRASAALGDPLEESVGVGPARRVARFGGTSSCSVPELIGRIPARGLVLFLDQFEDLAGTDPGRARALLRRLIQLTDAAGATSGGSCLVVLTVRGEALHERVDGELAQLLAGATVALAPMGREQLREVIRGPATHAPGVGIAADLVERLIDDTVAEPGGLSLLETMLSELWERRTGGTLTLADYERAGRVGGSIARRAERALAQFTDGDSAARARRLLAMLAAPAETGPGFVRSAASMADFPELRDIAGGLARHRLVVIGRCPDGTETVELAHRALIDHWPLLRRRLEHDRVFRCWQRSLEAERLAWHAAHHENARLLRGSALTTAEEWIEVRGADVPPADRRYVQVSRRLRRREERRRRAATTAVAALALVLAKAVLRRPPMR</sequence>
<feature type="domain" description="Novel STAND NTPase 1" evidence="2">
    <location>
        <begin position="196"/>
        <end position="589"/>
    </location>
</feature>
<organism evidence="3 4">
    <name type="scientific">Nocardia testacea</name>
    <dbReference type="NCBI Taxonomy" id="248551"/>
    <lineage>
        <taxon>Bacteria</taxon>
        <taxon>Bacillati</taxon>
        <taxon>Actinomycetota</taxon>
        <taxon>Actinomycetes</taxon>
        <taxon>Mycobacteriales</taxon>
        <taxon>Nocardiaceae</taxon>
        <taxon>Nocardia</taxon>
    </lineage>
</organism>
<dbReference type="Pfam" id="PF13365">
    <property type="entry name" value="Trypsin_2"/>
    <property type="match status" value="1"/>
</dbReference>
<evidence type="ECO:0000256" key="1">
    <source>
        <dbReference type="SAM" id="Phobius"/>
    </source>
</evidence>
<dbReference type="InterPro" id="IPR049052">
    <property type="entry name" value="nSTAND1"/>
</dbReference>
<keyword evidence="1" id="KW-1133">Transmembrane helix</keyword>
<dbReference type="InterPro" id="IPR027417">
    <property type="entry name" value="P-loop_NTPase"/>
</dbReference>
<dbReference type="SUPFAM" id="SSF52540">
    <property type="entry name" value="P-loop containing nucleoside triphosphate hydrolases"/>
    <property type="match status" value="1"/>
</dbReference>
<keyword evidence="4" id="KW-1185">Reference proteome</keyword>
<keyword evidence="1" id="KW-0472">Membrane</keyword>
<evidence type="ECO:0000313" key="3">
    <source>
        <dbReference type="EMBL" id="MFI2229942.1"/>
    </source>
</evidence>
<name>A0ABW7VTL9_9NOCA</name>
<evidence type="ECO:0000313" key="4">
    <source>
        <dbReference type="Proteomes" id="UP001611494"/>
    </source>
</evidence>
<keyword evidence="1" id="KW-0812">Transmembrane</keyword>